<keyword evidence="2 4" id="KW-0479">Metal-binding</keyword>
<name>A0A915YC82_9BACT</name>
<evidence type="ECO:0000256" key="1">
    <source>
        <dbReference type="ARBA" id="ARBA00022617"/>
    </source>
</evidence>
<feature type="domain" description="Cytochrome c" evidence="6">
    <location>
        <begin position="245"/>
        <end position="335"/>
    </location>
</feature>
<dbReference type="GO" id="GO:0046872">
    <property type="term" value="F:metal ion binding"/>
    <property type="evidence" value="ECO:0007669"/>
    <property type="project" value="UniProtKB-KW"/>
</dbReference>
<proteinExistence type="predicted"/>
<keyword evidence="5" id="KW-0732">Signal</keyword>
<dbReference type="RefSeq" id="WP_264791683.1">
    <property type="nucleotide sequence ID" value="NZ_AP026867.1"/>
</dbReference>
<evidence type="ECO:0000256" key="2">
    <source>
        <dbReference type="ARBA" id="ARBA00022723"/>
    </source>
</evidence>
<keyword evidence="8" id="KW-1185">Reference proteome</keyword>
<dbReference type="GO" id="GO:0020037">
    <property type="term" value="F:heme binding"/>
    <property type="evidence" value="ECO:0007669"/>
    <property type="project" value="InterPro"/>
</dbReference>
<reference evidence="7" key="1">
    <citation type="submission" date="2022-09" db="EMBL/GenBank/DDBJ databases">
        <title>Aureispira anguillicida sp. nov., isolated from Leptocephalus of Japanese eel Anguilla japonica.</title>
        <authorList>
            <person name="Yuasa K."/>
            <person name="Mekata T."/>
            <person name="Ikunari K."/>
        </authorList>
    </citation>
    <scope>NUCLEOTIDE SEQUENCE</scope>
    <source>
        <strain evidence="7">EL160426</strain>
    </source>
</reference>
<evidence type="ECO:0000256" key="5">
    <source>
        <dbReference type="SAM" id="SignalP"/>
    </source>
</evidence>
<dbReference type="Gene3D" id="1.10.760.10">
    <property type="entry name" value="Cytochrome c-like domain"/>
    <property type="match status" value="1"/>
</dbReference>
<dbReference type="InterPro" id="IPR036909">
    <property type="entry name" value="Cyt_c-like_dom_sf"/>
</dbReference>
<dbReference type="GO" id="GO:0009055">
    <property type="term" value="F:electron transfer activity"/>
    <property type="evidence" value="ECO:0007669"/>
    <property type="project" value="InterPro"/>
</dbReference>
<dbReference type="SUPFAM" id="SSF46626">
    <property type="entry name" value="Cytochrome c"/>
    <property type="match status" value="1"/>
</dbReference>
<organism evidence="7 8">
    <name type="scientific">Aureispira anguillae</name>
    <dbReference type="NCBI Taxonomy" id="2864201"/>
    <lineage>
        <taxon>Bacteria</taxon>
        <taxon>Pseudomonadati</taxon>
        <taxon>Bacteroidota</taxon>
        <taxon>Saprospiria</taxon>
        <taxon>Saprospirales</taxon>
        <taxon>Saprospiraceae</taxon>
        <taxon>Aureispira</taxon>
    </lineage>
</organism>
<evidence type="ECO:0000256" key="4">
    <source>
        <dbReference type="PROSITE-ProRule" id="PRU00433"/>
    </source>
</evidence>
<dbReference type="AlphaFoldDB" id="A0A915YC82"/>
<evidence type="ECO:0000259" key="6">
    <source>
        <dbReference type="PROSITE" id="PS51007"/>
    </source>
</evidence>
<dbReference type="InterPro" id="IPR009056">
    <property type="entry name" value="Cyt_c-like_dom"/>
</dbReference>
<feature type="domain" description="Cytochrome c" evidence="6">
    <location>
        <begin position="55"/>
        <end position="187"/>
    </location>
</feature>
<dbReference type="PROSITE" id="PS51007">
    <property type="entry name" value="CYTC"/>
    <property type="match status" value="2"/>
</dbReference>
<evidence type="ECO:0000256" key="3">
    <source>
        <dbReference type="ARBA" id="ARBA00023004"/>
    </source>
</evidence>
<sequence>MPKISLVCLLLVSSIFLLSWRNQEEQPWTGEDNLYDVLWDLGAPKPPHYIQPSPEQIKQGEEIVKNGRTKDAKGKRTTYVSKYYVCTTCHNIERENPDLTISDPETRLDYAIEHKLPFLQGSTFKGIVNRESWYNDDYVKKYGSEKIKTAHKDLRKSIQLCAIECSQGRLMKGWEVEAVLAYYWSLQWKMGDLDLSEQDWQYLNGNDDKPSKIKWLKRQYLQQSPAHFYGPPKNLKKGYENTQKGDPKKGKAIYELSCLWCHNEKGVSHYLLDNTSISLQNLRSNLYKNSHFSLYYIIAYGTYSLPGHRPYMPHYPIERLNKQQVEDLKSYILKK</sequence>
<gene>
    <name evidence="7" type="ORF">AsAng_0010710</name>
</gene>
<keyword evidence="1 4" id="KW-0349">Heme</keyword>
<protein>
    <submittedName>
        <fullName evidence="7">Cytochrome c</fullName>
    </submittedName>
</protein>
<evidence type="ECO:0000313" key="8">
    <source>
        <dbReference type="Proteomes" id="UP001060919"/>
    </source>
</evidence>
<keyword evidence="3 4" id="KW-0408">Iron</keyword>
<feature type="chain" id="PRO_5037041679" evidence="5">
    <location>
        <begin position="20"/>
        <end position="335"/>
    </location>
</feature>
<accession>A0A915YC82</accession>
<feature type="signal peptide" evidence="5">
    <location>
        <begin position="1"/>
        <end position="19"/>
    </location>
</feature>
<dbReference type="EMBL" id="AP026867">
    <property type="protein sequence ID" value="BDS10363.1"/>
    <property type="molecule type" value="Genomic_DNA"/>
</dbReference>
<evidence type="ECO:0000313" key="7">
    <source>
        <dbReference type="EMBL" id="BDS10363.1"/>
    </source>
</evidence>
<dbReference type="Pfam" id="PF00034">
    <property type="entry name" value="Cytochrom_C"/>
    <property type="match status" value="1"/>
</dbReference>
<dbReference type="Proteomes" id="UP001060919">
    <property type="component" value="Chromosome"/>
</dbReference>
<dbReference type="KEGG" id="aup:AsAng_0010710"/>